<dbReference type="SMART" id="SM00028">
    <property type="entry name" value="TPR"/>
    <property type="match status" value="2"/>
</dbReference>
<feature type="domain" description="Beta-lactamase-related" evidence="2">
    <location>
        <begin position="41"/>
        <end position="353"/>
    </location>
</feature>
<dbReference type="InterPro" id="IPR012338">
    <property type="entry name" value="Beta-lactam/transpept-like"/>
</dbReference>
<dbReference type="Pfam" id="PF00144">
    <property type="entry name" value="Beta-lactamase"/>
    <property type="match status" value="1"/>
</dbReference>
<evidence type="ECO:0000259" key="2">
    <source>
        <dbReference type="Pfam" id="PF00144"/>
    </source>
</evidence>
<dbReference type="KEGG" id="ten:LPB136_05660"/>
<reference evidence="3 4" key="1">
    <citation type="submission" date="2016-11" db="EMBL/GenBank/DDBJ databases">
        <title>Tenacibaculum sp. LPB0136, isolated from marine environment.</title>
        <authorList>
            <person name="Kim E."/>
            <person name="Yi H."/>
        </authorList>
    </citation>
    <scope>NUCLEOTIDE SEQUENCE [LARGE SCALE GENOMIC DNA]</scope>
    <source>
        <strain evidence="3 4">LPB0136</strain>
    </source>
</reference>
<dbReference type="SUPFAM" id="SSF48452">
    <property type="entry name" value="TPR-like"/>
    <property type="match status" value="1"/>
</dbReference>
<dbReference type="RefSeq" id="WP_072555199.1">
    <property type="nucleotide sequence ID" value="NZ_CP018155.1"/>
</dbReference>
<dbReference type="Gene3D" id="1.25.40.10">
    <property type="entry name" value="Tetratricopeptide repeat domain"/>
    <property type="match status" value="1"/>
</dbReference>
<dbReference type="PANTHER" id="PTHR46825:SF9">
    <property type="entry name" value="BETA-LACTAMASE-RELATED DOMAIN-CONTAINING PROTEIN"/>
    <property type="match status" value="1"/>
</dbReference>
<protein>
    <recommendedName>
        <fullName evidence="2">Beta-lactamase-related domain-containing protein</fullName>
    </recommendedName>
</protein>
<dbReference type="InterPro" id="IPR011990">
    <property type="entry name" value="TPR-like_helical_dom_sf"/>
</dbReference>
<dbReference type="InterPro" id="IPR001466">
    <property type="entry name" value="Beta-lactam-related"/>
</dbReference>
<feature type="repeat" description="TPR" evidence="1">
    <location>
        <begin position="444"/>
        <end position="477"/>
    </location>
</feature>
<dbReference type="InterPro" id="IPR019734">
    <property type="entry name" value="TPR_rpt"/>
</dbReference>
<evidence type="ECO:0000256" key="1">
    <source>
        <dbReference type="PROSITE-ProRule" id="PRU00339"/>
    </source>
</evidence>
<dbReference type="AlphaFoldDB" id="A0A1L3JID1"/>
<gene>
    <name evidence="3" type="ORF">LPB136_05660</name>
</gene>
<dbReference type="PROSITE" id="PS51257">
    <property type="entry name" value="PROKAR_LIPOPROTEIN"/>
    <property type="match status" value="1"/>
</dbReference>
<dbReference type="Proteomes" id="UP000181898">
    <property type="component" value="Chromosome"/>
</dbReference>
<dbReference type="EMBL" id="CP018155">
    <property type="protein sequence ID" value="APG64874.1"/>
    <property type="molecule type" value="Genomic_DNA"/>
</dbReference>
<dbReference type="Gene3D" id="3.40.710.10">
    <property type="entry name" value="DD-peptidase/beta-lactamase superfamily"/>
    <property type="match status" value="1"/>
</dbReference>
<dbReference type="SUPFAM" id="SSF56601">
    <property type="entry name" value="beta-lactamase/transpeptidase-like"/>
    <property type="match status" value="1"/>
</dbReference>
<name>A0A1L3JID1_9FLAO</name>
<dbReference type="PANTHER" id="PTHR46825">
    <property type="entry name" value="D-ALANYL-D-ALANINE-CARBOXYPEPTIDASE/ENDOPEPTIDASE AMPH"/>
    <property type="match status" value="1"/>
</dbReference>
<organism evidence="3 4">
    <name type="scientific">Tenacibaculum todarodis</name>
    <dbReference type="NCBI Taxonomy" id="1850252"/>
    <lineage>
        <taxon>Bacteria</taxon>
        <taxon>Pseudomonadati</taxon>
        <taxon>Bacteroidota</taxon>
        <taxon>Flavobacteriia</taxon>
        <taxon>Flavobacteriales</taxon>
        <taxon>Flavobacteriaceae</taxon>
        <taxon>Tenacibaculum</taxon>
    </lineage>
</organism>
<dbReference type="PROSITE" id="PS50005">
    <property type="entry name" value="TPR"/>
    <property type="match status" value="1"/>
</dbReference>
<dbReference type="InterPro" id="IPR050491">
    <property type="entry name" value="AmpC-like"/>
</dbReference>
<sequence>MEKHLLLIISILTILSCKTAEKSSQEVIDPVEYSMDTNADFLSEYPEINAISIGIFKDGKKLTKYYGEIDKGKNNKPNDNSLFEIASVTKTFTGFLTAQAVLEGKLNLEDDIRKYLNGSYPNLEYQSQPIKIKNLLTHSAGFTRDFSSTLQKFFLDDISESDEKELRTYNKEKLLEDLNNFELNTTPNTTYNYSPIVGPEILAILLENVYQKPYSTLLNEFILKKIGMENTAIHLDENAKKHIVNGYTDKGKLVKPAIEILNGAGGGIKSTIPDLLKYIEYLLESKNPVIKEMKKPLFYDKEDDEDYGYFWRLNDKDILHNGGTGGSANWVIILPESNCGFTVHINSNGDTSGDLINAIAFNIYRDMASYPEKNMHQPVRKAILENTKNGILYYKNLKKNNPSNYNFHDKNVLNNIGYDLLGENRITDAIQVFQLLVTEFPNSANAYDSLGEGYYKNKQYNLSLINYKKSLELNPKSTNPVKMIEKINEILNEE</sequence>
<evidence type="ECO:0000313" key="4">
    <source>
        <dbReference type="Proteomes" id="UP000181898"/>
    </source>
</evidence>
<keyword evidence="4" id="KW-1185">Reference proteome</keyword>
<accession>A0A1L3JID1</accession>
<dbReference type="OrthoDB" id="9793489at2"/>
<dbReference type="STRING" id="1850252.LPB136_05660"/>
<evidence type="ECO:0000313" key="3">
    <source>
        <dbReference type="EMBL" id="APG64874.1"/>
    </source>
</evidence>
<keyword evidence="1" id="KW-0802">TPR repeat</keyword>
<proteinExistence type="predicted"/>